<keyword evidence="7" id="KW-1185">Reference proteome</keyword>
<dbReference type="InterPro" id="IPR001635">
    <property type="entry name" value="Flag_hook_Flik"/>
</dbReference>
<dbReference type="Proteomes" id="UP000218968">
    <property type="component" value="Chromosome"/>
</dbReference>
<dbReference type="Gene3D" id="3.30.750.140">
    <property type="match status" value="1"/>
</dbReference>
<dbReference type="OrthoDB" id="1792985at2"/>
<feature type="domain" description="Flagellar hook-length control protein-like C-terminal" evidence="5">
    <location>
        <begin position="78"/>
        <end position="157"/>
    </location>
</feature>
<dbReference type="PANTHER" id="PTHR37533:SF2">
    <property type="entry name" value="FLAGELLAR HOOK-LENGTH CONTROL PROTEIN"/>
    <property type="match status" value="1"/>
</dbReference>
<dbReference type="GO" id="GO:0009424">
    <property type="term" value="C:bacterial-type flagellum hook"/>
    <property type="evidence" value="ECO:0007669"/>
    <property type="project" value="InterPro"/>
</dbReference>
<evidence type="ECO:0000256" key="4">
    <source>
        <dbReference type="SAM" id="MobiDB-lite"/>
    </source>
</evidence>
<evidence type="ECO:0000256" key="3">
    <source>
        <dbReference type="ARBA" id="ARBA00022795"/>
    </source>
</evidence>
<evidence type="ECO:0000256" key="1">
    <source>
        <dbReference type="ARBA" id="ARBA00003944"/>
    </source>
</evidence>
<name>A0A290XIB6_9GAMM</name>
<dbReference type="CDD" id="cd17470">
    <property type="entry name" value="T3SS_Flik_C"/>
    <property type="match status" value="1"/>
</dbReference>
<dbReference type="InterPro" id="IPR052563">
    <property type="entry name" value="FliK"/>
</dbReference>
<comment type="function">
    <text evidence="1">Controls the length of the flagellar hook.</text>
</comment>
<dbReference type="Pfam" id="PF02120">
    <property type="entry name" value="Flg_hook"/>
    <property type="match status" value="1"/>
</dbReference>
<feature type="region of interest" description="Disordered" evidence="4">
    <location>
        <begin position="150"/>
        <end position="197"/>
    </location>
</feature>
<proteinExistence type="inferred from homology"/>
<comment type="similarity">
    <text evidence="2">Belongs to the FliK family.</text>
</comment>
<reference evidence="7" key="1">
    <citation type="submission" date="2017-09" db="EMBL/GenBank/DDBJ databases">
        <title>Luteimonas liuhanmingii sp.nov., isolated from the intestinal contents of Tibetan Plateau Pika in Yushu, Qinghai Province, China.</title>
        <authorList>
            <person name="Gui Z."/>
        </authorList>
    </citation>
    <scope>NUCLEOTIDE SEQUENCE [LARGE SCALE GENOMIC DNA]</scope>
    <source>
        <strain evidence="7">100111</strain>
    </source>
</reference>
<dbReference type="GO" id="GO:0044780">
    <property type="term" value="P:bacterial-type flagellum assembly"/>
    <property type="evidence" value="ECO:0007669"/>
    <property type="project" value="InterPro"/>
</dbReference>
<dbReference type="PRINTS" id="PR01007">
    <property type="entry name" value="FLGHOOKFLIK"/>
</dbReference>
<dbReference type="KEGG" id="lum:CNR27_09670"/>
<keyword evidence="3" id="KW-1005">Bacterial flagellum biogenesis</keyword>
<evidence type="ECO:0000313" key="6">
    <source>
        <dbReference type="EMBL" id="ATD68811.1"/>
    </source>
</evidence>
<dbReference type="EMBL" id="CP023406">
    <property type="protein sequence ID" value="ATD68811.1"/>
    <property type="molecule type" value="Genomic_DNA"/>
</dbReference>
<evidence type="ECO:0000313" key="7">
    <source>
        <dbReference type="Proteomes" id="UP000218968"/>
    </source>
</evidence>
<feature type="compositionally biased region" description="Low complexity" evidence="4">
    <location>
        <begin position="176"/>
        <end position="185"/>
    </location>
</feature>
<evidence type="ECO:0000259" key="5">
    <source>
        <dbReference type="Pfam" id="PF02120"/>
    </source>
</evidence>
<dbReference type="InterPro" id="IPR038610">
    <property type="entry name" value="FliK-like_C_sf"/>
</dbReference>
<protein>
    <recommendedName>
        <fullName evidence="5">Flagellar hook-length control protein-like C-terminal domain-containing protein</fullName>
    </recommendedName>
</protein>
<dbReference type="PANTHER" id="PTHR37533">
    <property type="entry name" value="FLAGELLAR HOOK-LENGTH CONTROL PROTEIN"/>
    <property type="match status" value="1"/>
</dbReference>
<accession>A0A290XIB6</accession>
<evidence type="ECO:0000256" key="2">
    <source>
        <dbReference type="ARBA" id="ARBA00009149"/>
    </source>
</evidence>
<gene>
    <name evidence="6" type="ORF">CNR27_09670</name>
</gene>
<dbReference type="AlphaFoldDB" id="A0A290XIB6"/>
<organism evidence="6 7">
    <name type="scientific">Luteimonas chenhongjianii</name>
    <dbReference type="NCBI Taxonomy" id="2006110"/>
    <lineage>
        <taxon>Bacteria</taxon>
        <taxon>Pseudomonadati</taxon>
        <taxon>Pseudomonadota</taxon>
        <taxon>Gammaproteobacteria</taxon>
        <taxon>Lysobacterales</taxon>
        <taxon>Lysobacteraceae</taxon>
        <taxon>Luteimonas</taxon>
    </lineage>
</organism>
<dbReference type="InterPro" id="IPR021136">
    <property type="entry name" value="Flagellar_hook_control-like_C"/>
</dbReference>
<sequence length="197" mass="20112">MPATVAPMLPAQPIDDAAVTATGLLPEPSAMAEGGEPAPVAFTLPAPVALREPPPLLAAPLPTPEVGADDFDARFGAQIEWMASQKLSEARIRVTPNDLGPVEVRLHLDGDRIRADFVSANAETRQALEHGLPRLRDLLGEHGFQLAHAGVGAGGSDARGGATSTAANPGDGSGTGPAEATPAAPQRRSLGLLDAYA</sequence>